<dbReference type="KEGG" id="bany:112046152"/>
<dbReference type="AlphaFoldDB" id="A0A6J1N042"/>
<dbReference type="RefSeq" id="XP_023938438.2">
    <property type="nucleotide sequence ID" value="XM_024082670.2"/>
</dbReference>
<dbReference type="OrthoDB" id="7270138at2759"/>
<proteinExistence type="predicted"/>
<evidence type="ECO:0000313" key="1">
    <source>
        <dbReference type="Proteomes" id="UP001652582"/>
    </source>
</evidence>
<organism evidence="1 2">
    <name type="scientific">Bicyclus anynana</name>
    <name type="common">Squinting bush brown butterfly</name>
    <dbReference type="NCBI Taxonomy" id="110368"/>
    <lineage>
        <taxon>Eukaryota</taxon>
        <taxon>Metazoa</taxon>
        <taxon>Ecdysozoa</taxon>
        <taxon>Arthropoda</taxon>
        <taxon>Hexapoda</taxon>
        <taxon>Insecta</taxon>
        <taxon>Pterygota</taxon>
        <taxon>Neoptera</taxon>
        <taxon>Endopterygota</taxon>
        <taxon>Lepidoptera</taxon>
        <taxon>Glossata</taxon>
        <taxon>Ditrysia</taxon>
        <taxon>Papilionoidea</taxon>
        <taxon>Nymphalidae</taxon>
        <taxon>Satyrinae</taxon>
        <taxon>Satyrini</taxon>
        <taxon>Mycalesina</taxon>
        <taxon>Bicyclus</taxon>
    </lineage>
</organism>
<dbReference type="Proteomes" id="UP001652582">
    <property type="component" value="Chromosome 27"/>
</dbReference>
<reference evidence="2" key="1">
    <citation type="submission" date="2025-08" db="UniProtKB">
        <authorList>
            <consortium name="RefSeq"/>
        </authorList>
    </citation>
    <scope>IDENTIFICATION</scope>
</reference>
<protein>
    <submittedName>
        <fullName evidence="2">Uncharacterized protein LOC112046152</fullName>
    </submittedName>
</protein>
<sequence>YARACPTVINRLDLKSACDNPIKTRWRITTNYAVSERTVNVICQGQENCEITTIYTIKSDAIVFKIVNSTNDIFYSRVMKSGNRNYICIDDCGKIDPHTNIISKRQQPYHVDLFKKNKRENVLSMAPVLPINKKKCAKNEDFMTVEKYKHLESIEKMDGFMDFEKNTVKPYKNEPKLFSNKIKNSSTKSACKRLQDYAEQNYKDNSFIHSSSAIMYPLLDKGLF</sequence>
<feature type="non-terminal residue" evidence="2">
    <location>
        <position position="1"/>
    </location>
</feature>
<evidence type="ECO:0000313" key="2">
    <source>
        <dbReference type="RefSeq" id="XP_023938438.2"/>
    </source>
</evidence>
<dbReference type="GeneID" id="112046152"/>
<accession>A0A6J1N042</accession>
<name>A0A6J1N042_BICAN</name>
<keyword evidence="1" id="KW-1185">Reference proteome</keyword>
<gene>
    <name evidence="2" type="primary">LOC112046152</name>
</gene>